<dbReference type="CDD" id="cd14014">
    <property type="entry name" value="STKc_PknB_like"/>
    <property type="match status" value="1"/>
</dbReference>
<dbReference type="PROSITE" id="PS00108">
    <property type="entry name" value="PROTEIN_KINASE_ST"/>
    <property type="match status" value="1"/>
</dbReference>
<accession>A0A518B693</accession>
<reference evidence="7 8" key="1">
    <citation type="submission" date="2019-02" db="EMBL/GenBank/DDBJ databases">
        <title>Deep-cultivation of Planctomycetes and their phenomic and genomic characterization uncovers novel biology.</title>
        <authorList>
            <person name="Wiegand S."/>
            <person name="Jogler M."/>
            <person name="Boedeker C."/>
            <person name="Pinto D."/>
            <person name="Vollmers J."/>
            <person name="Rivas-Marin E."/>
            <person name="Kohn T."/>
            <person name="Peeters S.H."/>
            <person name="Heuer A."/>
            <person name="Rast P."/>
            <person name="Oberbeckmann S."/>
            <person name="Bunk B."/>
            <person name="Jeske O."/>
            <person name="Meyerdierks A."/>
            <person name="Storesund J.E."/>
            <person name="Kallscheuer N."/>
            <person name="Luecker S."/>
            <person name="Lage O.M."/>
            <person name="Pohl T."/>
            <person name="Merkel B.J."/>
            <person name="Hornburger P."/>
            <person name="Mueller R.-W."/>
            <person name="Bruemmer F."/>
            <person name="Labrenz M."/>
            <person name="Spormann A.M."/>
            <person name="Op den Camp H."/>
            <person name="Overmann J."/>
            <person name="Amann R."/>
            <person name="Jetten M.S.M."/>
            <person name="Mascher T."/>
            <person name="Medema M.H."/>
            <person name="Devos D.P."/>
            <person name="Kaster A.-K."/>
            <person name="Ovreas L."/>
            <person name="Rohde M."/>
            <person name="Galperin M.Y."/>
            <person name="Jogler C."/>
        </authorList>
    </citation>
    <scope>NUCLEOTIDE SEQUENCE [LARGE SCALE GENOMIC DNA]</scope>
    <source>
        <strain evidence="7 8">Pan216</strain>
    </source>
</reference>
<dbReference type="Proteomes" id="UP000317093">
    <property type="component" value="Chromosome"/>
</dbReference>
<dbReference type="SUPFAM" id="SSF52490">
    <property type="entry name" value="Tubulin nucleotide-binding domain-like"/>
    <property type="match status" value="1"/>
</dbReference>
<dbReference type="PROSITE" id="PS50011">
    <property type="entry name" value="PROTEIN_KINASE_DOM"/>
    <property type="match status" value="1"/>
</dbReference>
<dbReference type="Pfam" id="PF00069">
    <property type="entry name" value="Pkinase"/>
    <property type="match status" value="1"/>
</dbReference>
<dbReference type="InterPro" id="IPR036525">
    <property type="entry name" value="Tubulin/FtsZ_GTPase_sf"/>
</dbReference>
<evidence type="ECO:0000256" key="4">
    <source>
        <dbReference type="ARBA" id="ARBA00022777"/>
    </source>
</evidence>
<dbReference type="PANTHER" id="PTHR43671">
    <property type="entry name" value="SERINE/THREONINE-PROTEIN KINASE NEK"/>
    <property type="match status" value="1"/>
</dbReference>
<dbReference type="InterPro" id="IPR011009">
    <property type="entry name" value="Kinase-like_dom_sf"/>
</dbReference>
<dbReference type="SUPFAM" id="SSF56112">
    <property type="entry name" value="Protein kinase-like (PK-like)"/>
    <property type="match status" value="1"/>
</dbReference>
<evidence type="ECO:0000313" key="8">
    <source>
        <dbReference type="Proteomes" id="UP000317093"/>
    </source>
</evidence>
<dbReference type="Gene3D" id="1.10.510.10">
    <property type="entry name" value="Transferase(Phosphotransferase) domain 1"/>
    <property type="match status" value="1"/>
</dbReference>
<proteinExistence type="predicted"/>
<evidence type="ECO:0000313" key="7">
    <source>
        <dbReference type="EMBL" id="QDU62494.1"/>
    </source>
</evidence>
<dbReference type="KEGG" id="knv:Pan216_33610"/>
<protein>
    <recommendedName>
        <fullName evidence="1">non-specific serine/threonine protein kinase</fullName>
        <ecNumber evidence="1">2.7.11.1</ecNumber>
    </recommendedName>
</protein>
<dbReference type="EC" id="2.7.11.1" evidence="1"/>
<sequence>MEQHSEPIPGYRLIERLGRGGFGEVWKAEAPGGLYKAVKFCYGTVGGGRDNQAAQELKALARVREVRHPFILSMERFDVIENQLVIVTELADRNLEDRMRECQRQGLQGIPRRELLKYLREAAEALDLMSVEHDLQHLDIKPQNLFLVGQHVKVADFGLVKDLEGFQTKVTGGVTPVYAAPETFDGWLSRTSDQYSLAIVYQEMLCGERPFDGRSVRQLMMQHLMNAPNLSTLPPADQSIVGRALSKDAGERYPTCSEFIEALIDNAVDEGTPTVMPRPRPPLDLVERPGLDAGLSTQSAHGRDVDTAGNIIAPDITLGFDRIAPCVSDQGILYPTLFVGLGGIGIRCMEKIRTALQRRFGEPELWPAIRLIGIDSDPYVLRQIRKEERITADTYDQTMICKLRKPTKYLERWEELKHLRSWLNPNALFQISSSGTTNANRGVGRLAFVDNHRQIAARLQMELSELTSPQAILAAQEATGRGLARHQPRVFVCAPMGGGTGSGMFIDLCYLLRKLLHRGGSSDPDIQALLFAGVQRNDPKKDLRRVNHYALAQNLLDLCRPNAEFLAQYEADGEEFRFKGPPIRTAYFFDTSAEHLPDSADHVVLDQISELVVNMTATPLGKYFSEQAEKDKWPPFRSIGWFSLRYPEEALLRKTAARICYQLVRDWQASMPAKDARQTALNAKRVISSQDFDPASIASRIETIMNDKLEIPLSERVDEHLAELVELFDKAPPEDYPSIAADTIRELKKLVGLDPEEDESDFEDIPLLDVAIRPATTQVVQELVEPMITAMATAFSEAGPRLDRGRITWDAMLDALLTIIDAYQDLATQKQADVVETLRSISGKIEASLKGGIVLSSSFVSSMRRYVTDKIAFRLADQVIQAYRLLRSRLSDKARDLVTIRQSFERLGEMCKAVLDSPDGVECGFSEQTLFPGGLTMIADAVEANLVRLSGERIEELEAFLDQSVFAQRGGLWHCLTERGRSKDLATSMLEQAEKWAALSIPLSDVAHGFLDRHPNEDKESLLHELRCFYEWAKPTVYGPQGSSITVTDPVREDFVISCPETLSGQTFRQSMTQLMGDTSLQTGAPPDRIVLIRMTSHDKLGKLLPLWLLRSKGLYESACQTRFSPEVFPQFANT</sequence>
<dbReference type="RefSeq" id="WP_419192599.1">
    <property type="nucleotide sequence ID" value="NZ_CP036279.1"/>
</dbReference>
<dbReference type="GO" id="GO:0004674">
    <property type="term" value="F:protein serine/threonine kinase activity"/>
    <property type="evidence" value="ECO:0007669"/>
    <property type="project" value="UniProtKB-EC"/>
</dbReference>
<dbReference type="InterPro" id="IPR025904">
    <property type="entry name" value="Tubulin-like"/>
</dbReference>
<keyword evidence="5" id="KW-0067">ATP-binding</keyword>
<dbReference type="Pfam" id="PF13809">
    <property type="entry name" value="Tubulin_2"/>
    <property type="match status" value="1"/>
</dbReference>
<dbReference type="InterPro" id="IPR000719">
    <property type="entry name" value="Prot_kinase_dom"/>
</dbReference>
<keyword evidence="3" id="KW-0547">Nucleotide-binding</keyword>
<name>A0A518B693_9BACT</name>
<evidence type="ECO:0000256" key="2">
    <source>
        <dbReference type="ARBA" id="ARBA00022679"/>
    </source>
</evidence>
<dbReference type="SMART" id="SM00220">
    <property type="entry name" value="S_TKc"/>
    <property type="match status" value="1"/>
</dbReference>
<evidence type="ECO:0000256" key="1">
    <source>
        <dbReference type="ARBA" id="ARBA00012513"/>
    </source>
</evidence>
<dbReference type="PANTHER" id="PTHR43671:SF13">
    <property type="entry name" value="SERINE_THREONINE-PROTEIN KINASE NEK2"/>
    <property type="match status" value="1"/>
</dbReference>
<feature type="domain" description="Protein kinase" evidence="6">
    <location>
        <begin position="11"/>
        <end position="264"/>
    </location>
</feature>
<gene>
    <name evidence="7" type="ORF">Pan216_33610</name>
</gene>
<keyword evidence="8" id="KW-1185">Reference proteome</keyword>
<keyword evidence="2 7" id="KW-0808">Transferase</keyword>
<organism evidence="7 8">
    <name type="scientific">Kolteria novifilia</name>
    <dbReference type="NCBI Taxonomy" id="2527975"/>
    <lineage>
        <taxon>Bacteria</taxon>
        <taxon>Pseudomonadati</taxon>
        <taxon>Planctomycetota</taxon>
        <taxon>Planctomycetia</taxon>
        <taxon>Kolteriales</taxon>
        <taxon>Kolteriaceae</taxon>
        <taxon>Kolteria</taxon>
    </lineage>
</organism>
<evidence type="ECO:0000259" key="6">
    <source>
        <dbReference type="PROSITE" id="PS50011"/>
    </source>
</evidence>
<dbReference type="InterPro" id="IPR008271">
    <property type="entry name" value="Ser/Thr_kinase_AS"/>
</dbReference>
<evidence type="ECO:0000256" key="3">
    <source>
        <dbReference type="ARBA" id="ARBA00022741"/>
    </source>
</evidence>
<keyword evidence="4" id="KW-0418">Kinase</keyword>
<evidence type="ECO:0000256" key="5">
    <source>
        <dbReference type="ARBA" id="ARBA00022840"/>
    </source>
</evidence>
<dbReference type="GO" id="GO:0005524">
    <property type="term" value="F:ATP binding"/>
    <property type="evidence" value="ECO:0007669"/>
    <property type="project" value="UniProtKB-KW"/>
</dbReference>
<dbReference type="EMBL" id="CP036279">
    <property type="protein sequence ID" value="QDU62494.1"/>
    <property type="molecule type" value="Genomic_DNA"/>
</dbReference>
<dbReference type="Gene3D" id="3.40.50.1440">
    <property type="entry name" value="Tubulin/FtsZ, GTPase domain"/>
    <property type="match status" value="1"/>
</dbReference>
<dbReference type="InterPro" id="IPR050660">
    <property type="entry name" value="NEK_Ser/Thr_kinase"/>
</dbReference>
<dbReference type="AlphaFoldDB" id="A0A518B693"/>